<feature type="DNA-binding region" description="H-T-H motif" evidence="2">
    <location>
        <begin position="22"/>
        <end position="41"/>
    </location>
</feature>
<dbReference type="AlphaFoldDB" id="A0A8J3QJY0"/>
<evidence type="ECO:0000313" key="5">
    <source>
        <dbReference type="Proteomes" id="UP000612899"/>
    </source>
</evidence>
<reference evidence="4" key="1">
    <citation type="submission" date="2021-01" db="EMBL/GenBank/DDBJ databases">
        <title>Whole genome shotgun sequence of Rhizocola hellebori NBRC 109834.</title>
        <authorList>
            <person name="Komaki H."/>
            <person name="Tamura T."/>
        </authorList>
    </citation>
    <scope>NUCLEOTIDE SEQUENCE</scope>
    <source>
        <strain evidence="4">NBRC 109834</strain>
    </source>
</reference>
<dbReference type="Gene3D" id="1.10.357.10">
    <property type="entry name" value="Tetracycline Repressor, domain 2"/>
    <property type="match status" value="1"/>
</dbReference>
<proteinExistence type="predicted"/>
<organism evidence="4 5">
    <name type="scientific">Rhizocola hellebori</name>
    <dbReference type="NCBI Taxonomy" id="1392758"/>
    <lineage>
        <taxon>Bacteria</taxon>
        <taxon>Bacillati</taxon>
        <taxon>Actinomycetota</taxon>
        <taxon>Actinomycetes</taxon>
        <taxon>Micromonosporales</taxon>
        <taxon>Micromonosporaceae</taxon>
        <taxon>Rhizocola</taxon>
    </lineage>
</organism>
<dbReference type="GO" id="GO:0003677">
    <property type="term" value="F:DNA binding"/>
    <property type="evidence" value="ECO:0007669"/>
    <property type="project" value="UniProtKB-UniRule"/>
</dbReference>
<dbReference type="Proteomes" id="UP000612899">
    <property type="component" value="Unassembled WGS sequence"/>
</dbReference>
<evidence type="ECO:0000313" key="4">
    <source>
        <dbReference type="EMBL" id="GIH11105.1"/>
    </source>
</evidence>
<protein>
    <recommendedName>
        <fullName evidence="3">HTH tetR-type domain-containing protein</fullName>
    </recommendedName>
</protein>
<sequence length="183" mass="20611">MQDELYRATIAVLGEVGWDGLTLERVAEKAGRSRVTLWRNGVSRESLLDALLRRLTEGYRDAMLPVLTSPGSVRERMERTMHALCDVIDAHADVLSLSDEMFHRAAEANCEMPIGFLDPFLRVLADARAAGQLTSKAKDLDLADVLFNGVAWPYLHFRVRHEWPPARARRLLFATLLDGVLKK</sequence>
<name>A0A8J3QJY0_9ACTN</name>
<dbReference type="RefSeq" id="WP_203914825.1">
    <property type="nucleotide sequence ID" value="NZ_BONY01000119.1"/>
</dbReference>
<dbReference type="InterPro" id="IPR009057">
    <property type="entry name" value="Homeodomain-like_sf"/>
</dbReference>
<evidence type="ECO:0000256" key="1">
    <source>
        <dbReference type="ARBA" id="ARBA00023125"/>
    </source>
</evidence>
<comment type="caution">
    <text evidence="4">The sequence shown here is derived from an EMBL/GenBank/DDBJ whole genome shotgun (WGS) entry which is preliminary data.</text>
</comment>
<evidence type="ECO:0000256" key="2">
    <source>
        <dbReference type="PROSITE-ProRule" id="PRU00335"/>
    </source>
</evidence>
<dbReference type="PROSITE" id="PS50977">
    <property type="entry name" value="HTH_TETR_2"/>
    <property type="match status" value="1"/>
</dbReference>
<dbReference type="Gene3D" id="1.10.10.60">
    <property type="entry name" value="Homeodomain-like"/>
    <property type="match status" value="1"/>
</dbReference>
<feature type="domain" description="HTH tetR-type" evidence="3">
    <location>
        <begin position="1"/>
        <end position="59"/>
    </location>
</feature>
<accession>A0A8J3QJY0</accession>
<evidence type="ECO:0000259" key="3">
    <source>
        <dbReference type="PROSITE" id="PS50977"/>
    </source>
</evidence>
<dbReference type="InterPro" id="IPR001647">
    <property type="entry name" value="HTH_TetR"/>
</dbReference>
<dbReference type="SUPFAM" id="SSF46689">
    <property type="entry name" value="Homeodomain-like"/>
    <property type="match status" value="1"/>
</dbReference>
<keyword evidence="1 2" id="KW-0238">DNA-binding</keyword>
<gene>
    <name evidence="4" type="ORF">Rhe02_91720</name>
</gene>
<dbReference type="EMBL" id="BONY01000119">
    <property type="protein sequence ID" value="GIH11105.1"/>
    <property type="molecule type" value="Genomic_DNA"/>
</dbReference>
<keyword evidence="5" id="KW-1185">Reference proteome</keyword>